<feature type="signal peptide" evidence="3">
    <location>
        <begin position="1"/>
        <end position="18"/>
    </location>
</feature>
<keyword evidence="2" id="KW-1133">Transmembrane helix</keyword>
<dbReference type="NCBIfam" id="NF046080">
    <property type="entry name" value="PID_CTERM"/>
    <property type="match status" value="1"/>
</dbReference>
<evidence type="ECO:0000313" key="5">
    <source>
        <dbReference type="Proteomes" id="UP000284250"/>
    </source>
</evidence>
<accession>A0A418QWF5</accession>
<evidence type="ECO:0008006" key="6">
    <source>
        <dbReference type="Google" id="ProtNLM"/>
    </source>
</evidence>
<dbReference type="AlphaFoldDB" id="A0A418QWF5"/>
<evidence type="ECO:0000313" key="4">
    <source>
        <dbReference type="EMBL" id="RIY09310.1"/>
    </source>
</evidence>
<feature type="chain" id="PRO_5019378693" description="VPDSG-CTERM sorting domain-containing protein" evidence="3">
    <location>
        <begin position="19"/>
        <end position="66"/>
    </location>
</feature>
<feature type="transmembrane region" description="Helical" evidence="2">
    <location>
        <begin position="34"/>
        <end position="54"/>
    </location>
</feature>
<evidence type="ECO:0000256" key="2">
    <source>
        <dbReference type="SAM" id="Phobius"/>
    </source>
</evidence>
<sequence length="66" mass="6463">MGAAVVGLLLTSIQPAAAQGPGSGGPVPDPTDPTAVPIDGGASLLLAAGAAYGLKKLRQRRTVRQS</sequence>
<proteinExistence type="predicted"/>
<dbReference type="Proteomes" id="UP000284250">
    <property type="component" value="Unassembled WGS sequence"/>
</dbReference>
<protein>
    <recommendedName>
        <fullName evidence="6">VPDSG-CTERM sorting domain-containing protein</fullName>
    </recommendedName>
</protein>
<evidence type="ECO:0000256" key="3">
    <source>
        <dbReference type="SAM" id="SignalP"/>
    </source>
</evidence>
<keyword evidence="2" id="KW-0472">Membrane</keyword>
<keyword evidence="3" id="KW-0732">Signal</keyword>
<reference evidence="4 5" key="1">
    <citation type="submission" date="2019-01" db="EMBL/GenBank/DDBJ databases">
        <title>Hymenobacter humicola sp. nov., isolated from soils in Antarctica.</title>
        <authorList>
            <person name="Sedlacek I."/>
            <person name="Holochova P."/>
            <person name="Kralova S."/>
            <person name="Pantucek R."/>
            <person name="Stankova E."/>
            <person name="Vrbovska V."/>
            <person name="Kristofova L."/>
            <person name="Svec P."/>
            <person name="Busse H.-J."/>
        </authorList>
    </citation>
    <scope>NUCLEOTIDE SEQUENCE [LARGE SCALE GENOMIC DNA]</scope>
    <source>
        <strain evidence="4 5">CCM 8852</strain>
    </source>
</reference>
<keyword evidence="2" id="KW-0812">Transmembrane</keyword>
<evidence type="ECO:0000256" key="1">
    <source>
        <dbReference type="SAM" id="MobiDB-lite"/>
    </source>
</evidence>
<organism evidence="4 5">
    <name type="scientific">Hymenobacter rubripertinctus</name>
    <dbReference type="NCBI Taxonomy" id="2029981"/>
    <lineage>
        <taxon>Bacteria</taxon>
        <taxon>Pseudomonadati</taxon>
        <taxon>Bacteroidota</taxon>
        <taxon>Cytophagia</taxon>
        <taxon>Cytophagales</taxon>
        <taxon>Hymenobacteraceae</taxon>
        <taxon>Hymenobacter</taxon>
    </lineage>
</organism>
<name>A0A418QWF5_9BACT</name>
<keyword evidence="5" id="KW-1185">Reference proteome</keyword>
<comment type="caution">
    <text evidence="4">The sequence shown here is derived from an EMBL/GenBank/DDBJ whole genome shotgun (WGS) entry which is preliminary data.</text>
</comment>
<feature type="region of interest" description="Disordered" evidence="1">
    <location>
        <begin position="17"/>
        <end position="38"/>
    </location>
</feature>
<dbReference type="EMBL" id="QYCN01000017">
    <property type="protein sequence ID" value="RIY09310.1"/>
    <property type="molecule type" value="Genomic_DNA"/>
</dbReference>
<dbReference type="InterPro" id="IPR058207">
    <property type="entry name" value="PID_CTERM"/>
</dbReference>
<gene>
    <name evidence="4" type="ORF">D0T11_12510</name>
</gene>